<evidence type="ECO:0000313" key="2">
    <source>
        <dbReference type="EMBL" id="KZN20796.1"/>
    </source>
</evidence>
<reference evidence="2 3" key="2">
    <citation type="journal article" date="2018" name="Nature">
        <title>Mutant phenotypes for thousands of bacterial genes of unknown function.</title>
        <authorList>
            <person name="Price M.N."/>
            <person name="Wetmore K.M."/>
            <person name="Waters R.J."/>
            <person name="Callaghan M."/>
            <person name="Ray J."/>
            <person name="Liu H."/>
            <person name="Kuehl J.V."/>
            <person name="Melnyk R.A."/>
            <person name="Lamson J.S."/>
            <person name="Suh Y."/>
            <person name="Carlson H.K."/>
            <person name="Esquivel Z."/>
            <person name="Sadeeshkumar H."/>
            <person name="Chakraborty R."/>
            <person name="Zane G.M."/>
            <person name="Rubin B.E."/>
            <person name="Wall J.D."/>
            <person name="Visel A."/>
            <person name="Bristow J."/>
            <person name="Blow M.J."/>
            <person name="Arkin A.P."/>
            <person name="Deutschbauer A.M."/>
        </authorList>
    </citation>
    <scope>NUCLEOTIDE SEQUENCE [LARGE SCALE GENOMIC DNA]</scope>
    <source>
        <strain evidence="2 3">FW300-N1B4</strain>
    </source>
</reference>
<proteinExistence type="predicted"/>
<organism evidence="2 3">
    <name type="scientific">Pseudomonas fluorescens</name>
    <dbReference type="NCBI Taxonomy" id="294"/>
    <lineage>
        <taxon>Bacteria</taxon>
        <taxon>Pseudomonadati</taxon>
        <taxon>Pseudomonadota</taxon>
        <taxon>Gammaproteobacteria</taxon>
        <taxon>Pseudomonadales</taxon>
        <taxon>Pseudomonadaceae</taxon>
        <taxon>Pseudomonas</taxon>
    </lineage>
</organism>
<reference evidence="3" key="1">
    <citation type="submission" date="2016-03" db="EMBL/GenBank/DDBJ databases">
        <authorList>
            <person name="Ray J."/>
            <person name="Price M."/>
            <person name="Deutschbauer A."/>
        </authorList>
    </citation>
    <scope>NUCLEOTIDE SEQUENCE [LARGE SCALE GENOMIC DNA]</scope>
    <source>
        <strain evidence="3">FW300-N1B4</strain>
    </source>
</reference>
<dbReference type="EMBL" id="LUKJ01000002">
    <property type="protein sequence ID" value="KZN20796.1"/>
    <property type="molecule type" value="Genomic_DNA"/>
</dbReference>
<dbReference type="SUPFAM" id="SSF50341">
    <property type="entry name" value="CheW-like"/>
    <property type="match status" value="1"/>
</dbReference>
<dbReference type="InterPro" id="IPR036061">
    <property type="entry name" value="CheW-like_dom_sf"/>
</dbReference>
<accession>A0A166QSJ5</accession>
<comment type="caution">
    <text evidence="2">The sequence shown here is derived from an EMBL/GenBank/DDBJ whole genome shotgun (WGS) entry which is preliminary data.</text>
</comment>
<name>A0A166QSJ5_PSEFL</name>
<dbReference type="AlphaFoldDB" id="A0A166QSJ5"/>
<dbReference type="InterPro" id="IPR002545">
    <property type="entry name" value="CheW-lke_dom"/>
</dbReference>
<protein>
    <recommendedName>
        <fullName evidence="1">CheW-like domain-containing protein</fullName>
    </recommendedName>
</protein>
<dbReference type="Proteomes" id="UP000076489">
    <property type="component" value="Unassembled WGS sequence"/>
</dbReference>
<evidence type="ECO:0000259" key="1">
    <source>
        <dbReference type="PROSITE" id="PS50851"/>
    </source>
</evidence>
<dbReference type="GO" id="GO:0007165">
    <property type="term" value="P:signal transduction"/>
    <property type="evidence" value="ECO:0007669"/>
    <property type="project" value="InterPro"/>
</dbReference>
<dbReference type="Gene3D" id="2.40.50.180">
    <property type="entry name" value="CheA-289, Domain 4"/>
    <property type="match status" value="1"/>
</dbReference>
<feature type="domain" description="CheW-like" evidence="1">
    <location>
        <begin position="1"/>
        <end position="122"/>
    </location>
</feature>
<sequence length="128" mass="14109">MTALYQLPGTKPWVLGAAKNRKDLTAYFNFAQFLGLPNTDSRDQKTKSSPALILEDITGTGSFGLKVEELLGLIHISKIEDVEDSDISIPMGFGSCFCGTVKTEDRVWALIDLYTLAGDERLHKIDLT</sequence>
<dbReference type="PROSITE" id="PS50851">
    <property type="entry name" value="CHEW"/>
    <property type="match status" value="1"/>
</dbReference>
<gene>
    <name evidence="2" type="ORF">A1D17_04435</name>
</gene>
<evidence type="ECO:0000313" key="3">
    <source>
        <dbReference type="Proteomes" id="UP000076489"/>
    </source>
</evidence>
<dbReference type="Pfam" id="PF01584">
    <property type="entry name" value="CheW"/>
    <property type="match status" value="1"/>
</dbReference>
<dbReference type="GO" id="GO:0006935">
    <property type="term" value="P:chemotaxis"/>
    <property type="evidence" value="ECO:0007669"/>
    <property type="project" value="InterPro"/>
</dbReference>